<dbReference type="Proteomes" id="UP000268553">
    <property type="component" value="Unassembled WGS sequence"/>
</dbReference>
<protein>
    <submittedName>
        <fullName evidence="5">Dienelactone hydrolase</fullName>
    </submittedName>
</protein>
<keyword evidence="3" id="KW-0443">Lipid metabolism</keyword>
<dbReference type="GO" id="GO:0003847">
    <property type="term" value="F:1-alkyl-2-acetylglycerophosphocholine esterase activity"/>
    <property type="evidence" value="ECO:0007669"/>
    <property type="project" value="TreeGrafter"/>
</dbReference>
<evidence type="ECO:0000256" key="3">
    <source>
        <dbReference type="ARBA" id="ARBA00023098"/>
    </source>
</evidence>
<gene>
    <name evidence="5" type="ORF">D7D48_08285</name>
</gene>
<proteinExistence type="predicted"/>
<dbReference type="SUPFAM" id="SSF53474">
    <property type="entry name" value="alpha/beta-Hydrolases"/>
    <property type="match status" value="1"/>
</dbReference>
<sequence length="471" mass="50037">MPEGPARKNLPAIDCGISLDGPTIVLARIAVQRRGDDRVIRNIWLAGLALFAVPVQAGVPSIPSVDAPELAALGPNTVGFRSILLTHHNQPDVENAKVDGTQVPRVDRSLRVDIWYPALPTKGAKPVLYRGSLWAEPPFPPVSFSQQGIAVADAQSAGNKHPLVIISHGYSNNPAMMTWLTENLASKGYVVAAIHHNDPNPYVASPSTRAAPNFNRPRDIIFVTSELRTILGDLVDAANVALIGYSQGGYGALTAGGASLDPAGPNMELVAGGSLKAFARGTPQADAIALKGVKAVVALAPAGGAPRSAWGAEGLAAITAPLLLIHGDSDPVVEYKSGALAVFNGAVNSQRYLLTYKQAGHAIALNPAPPEMRGTVWDIDWFEDPIWRQDRMNAINLHFITAFLAVHLRKDHNKSAYLHMAVEDSDDGTWDAPAGTAWGAYSPGGEGVTLWKGFQRRHARGMTLQHQAAAK</sequence>
<accession>A0A426RPV5</accession>
<keyword evidence="1 5" id="KW-0378">Hydrolase</keyword>
<evidence type="ECO:0000256" key="1">
    <source>
        <dbReference type="ARBA" id="ARBA00022801"/>
    </source>
</evidence>
<name>A0A426RPV5_9SPHN</name>
<dbReference type="AlphaFoldDB" id="A0A426RPV5"/>
<evidence type="ECO:0000313" key="6">
    <source>
        <dbReference type="Proteomes" id="UP000268553"/>
    </source>
</evidence>
<dbReference type="PANTHER" id="PTHR10272">
    <property type="entry name" value="PLATELET-ACTIVATING FACTOR ACETYLHYDROLASE"/>
    <property type="match status" value="1"/>
</dbReference>
<evidence type="ECO:0000259" key="4">
    <source>
        <dbReference type="Pfam" id="PF12740"/>
    </source>
</evidence>
<evidence type="ECO:0000256" key="2">
    <source>
        <dbReference type="ARBA" id="ARBA00022963"/>
    </source>
</evidence>
<organism evidence="5 6">
    <name type="scientific">Sphingorhabdus wooponensis</name>
    <dbReference type="NCBI Taxonomy" id="940136"/>
    <lineage>
        <taxon>Bacteria</taxon>
        <taxon>Pseudomonadati</taxon>
        <taxon>Pseudomonadota</taxon>
        <taxon>Alphaproteobacteria</taxon>
        <taxon>Sphingomonadales</taxon>
        <taxon>Sphingomonadaceae</taxon>
        <taxon>Sphingorhabdus</taxon>
    </lineage>
</organism>
<dbReference type="EMBL" id="RWJI01000002">
    <property type="protein sequence ID" value="RRQ50993.1"/>
    <property type="molecule type" value="Genomic_DNA"/>
</dbReference>
<dbReference type="Gene3D" id="3.40.50.1820">
    <property type="entry name" value="alpha/beta hydrolase"/>
    <property type="match status" value="1"/>
</dbReference>
<dbReference type="GO" id="GO:0016042">
    <property type="term" value="P:lipid catabolic process"/>
    <property type="evidence" value="ECO:0007669"/>
    <property type="project" value="UniProtKB-KW"/>
</dbReference>
<dbReference type="InterPro" id="IPR041127">
    <property type="entry name" value="PET_hydrolase/cutinase-like"/>
</dbReference>
<reference evidence="5 6" key="1">
    <citation type="submission" date="2018-12" db="EMBL/GenBank/DDBJ databases">
        <authorList>
            <person name="Kim S.-J."/>
            <person name="Jung G.-Y."/>
        </authorList>
    </citation>
    <scope>NUCLEOTIDE SEQUENCE [LARGE SCALE GENOMIC DNA]</scope>
    <source>
        <strain evidence="5 6">03SU3-P</strain>
    </source>
</reference>
<keyword evidence="2" id="KW-0442">Lipid degradation</keyword>
<dbReference type="InterPro" id="IPR029058">
    <property type="entry name" value="AB_hydrolase_fold"/>
</dbReference>
<feature type="domain" description="PET hydrolase/cutinase-like" evidence="4">
    <location>
        <begin position="157"/>
        <end position="256"/>
    </location>
</feature>
<dbReference type="PANTHER" id="PTHR10272:SF0">
    <property type="entry name" value="PLATELET-ACTIVATING FACTOR ACETYLHYDROLASE"/>
    <property type="match status" value="1"/>
</dbReference>
<keyword evidence="6" id="KW-1185">Reference proteome</keyword>
<dbReference type="Pfam" id="PF12740">
    <property type="entry name" value="PETase"/>
    <property type="match status" value="1"/>
</dbReference>
<evidence type="ECO:0000313" key="5">
    <source>
        <dbReference type="EMBL" id="RRQ50993.1"/>
    </source>
</evidence>
<comment type="caution">
    <text evidence="5">The sequence shown here is derived from an EMBL/GenBank/DDBJ whole genome shotgun (WGS) entry which is preliminary data.</text>
</comment>
<dbReference type="OrthoDB" id="9814760at2"/>